<keyword evidence="2" id="KW-1185">Reference proteome</keyword>
<reference evidence="1" key="1">
    <citation type="submission" date="2022-06" db="EMBL/GenBank/DDBJ databases">
        <title>Amycolatopsis iheyaensis sp. nov., a new species of the genus Amycolatopsis isolated from soil in Iheya island, Japan.</title>
        <authorList>
            <person name="Ngamcharungchit C."/>
            <person name="Kanto H."/>
            <person name="Take A."/>
            <person name="Intra B."/>
            <person name="Matsumoto A."/>
            <person name="Panbangred W."/>
            <person name="Inahashi Y."/>
        </authorList>
    </citation>
    <scope>NUCLEOTIDE SEQUENCE</scope>
    <source>
        <strain evidence="1">OK19-0408</strain>
    </source>
</reference>
<accession>A0A9X2NE12</accession>
<gene>
    <name evidence="1" type="ORF">M8542_20095</name>
</gene>
<protein>
    <submittedName>
        <fullName evidence="1">Uncharacterized protein</fullName>
    </submittedName>
</protein>
<dbReference type="RefSeq" id="WP_257921747.1">
    <property type="nucleotide sequence ID" value="NZ_JAMXQV010000009.1"/>
</dbReference>
<evidence type="ECO:0000313" key="1">
    <source>
        <dbReference type="EMBL" id="MCR6485135.1"/>
    </source>
</evidence>
<name>A0A9X2NE12_9PSEU</name>
<comment type="caution">
    <text evidence="1">The sequence shown here is derived from an EMBL/GenBank/DDBJ whole genome shotgun (WGS) entry which is preliminary data.</text>
</comment>
<evidence type="ECO:0000313" key="2">
    <source>
        <dbReference type="Proteomes" id="UP001144096"/>
    </source>
</evidence>
<dbReference type="EMBL" id="JAMXQV010000009">
    <property type="protein sequence ID" value="MCR6485135.1"/>
    <property type="molecule type" value="Genomic_DNA"/>
</dbReference>
<dbReference type="AlphaFoldDB" id="A0A9X2NE12"/>
<sequence>MDDFLEHASRAYGDLRKPGYAFFEEALRTRPWEPLVERLRQVMRVEDWTDREDDVSFSYVLDRSRHSEAWLLWLSAVGPFALLVHAPAPAAEPMARSGVITGVRLLSAEEVETTVDFAPAGGRFPASLFVLLFGDSDVPWWHAH</sequence>
<proteinExistence type="predicted"/>
<organism evidence="1 2">
    <name type="scientific">Amycolatopsis iheyensis</name>
    <dbReference type="NCBI Taxonomy" id="2945988"/>
    <lineage>
        <taxon>Bacteria</taxon>
        <taxon>Bacillati</taxon>
        <taxon>Actinomycetota</taxon>
        <taxon>Actinomycetes</taxon>
        <taxon>Pseudonocardiales</taxon>
        <taxon>Pseudonocardiaceae</taxon>
        <taxon>Amycolatopsis</taxon>
    </lineage>
</organism>
<dbReference type="Proteomes" id="UP001144096">
    <property type="component" value="Unassembled WGS sequence"/>
</dbReference>